<proteinExistence type="predicted"/>
<feature type="region of interest" description="Disordered" evidence="1">
    <location>
        <begin position="1"/>
        <end position="21"/>
    </location>
</feature>
<accession>A0A8S1L6X5</accession>
<evidence type="ECO:0000313" key="2">
    <source>
        <dbReference type="EMBL" id="CAD8061293.1"/>
    </source>
</evidence>
<organism evidence="2 3">
    <name type="scientific">Paramecium primaurelia</name>
    <dbReference type="NCBI Taxonomy" id="5886"/>
    <lineage>
        <taxon>Eukaryota</taxon>
        <taxon>Sar</taxon>
        <taxon>Alveolata</taxon>
        <taxon>Ciliophora</taxon>
        <taxon>Intramacronucleata</taxon>
        <taxon>Oligohymenophorea</taxon>
        <taxon>Peniculida</taxon>
        <taxon>Parameciidae</taxon>
        <taxon>Paramecium</taxon>
    </lineage>
</organism>
<feature type="compositionally biased region" description="Basic residues" evidence="1">
    <location>
        <begin position="1"/>
        <end position="10"/>
    </location>
</feature>
<evidence type="ECO:0000313" key="3">
    <source>
        <dbReference type="Proteomes" id="UP000688137"/>
    </source>
</evidence>
<feature type="compositionally biased region" description="Polar residues" evidence="1">
    <location>
        <begin position="11"/>
        <end position="21"/>
    </location>
</feature>
<sequence>MGCSINKKKLSQSTSINSTKTTNDNFEQYLKSVGSLVEFNEIRKGKVSYQISKNPIMQRRLNKSKEKLDDIDQDKVFVN</sequence>
<dbReference type="AlphaFoldDB" id="A0A8S1L6X5"/>
<gene>
    <name evidence="2" type="ORF">PPRIM_AZ9-3.1.T0310236</name>
</gene>
<reference evidence="2" key="1">
    <citation type="submission" date="2021-01" db="EMBL/GenBank/DDBJ databases">
        <authorList>
            <consortium name="Genoscope - CEA"/>
            <person name="William W."/>
        </authorList>
    </citation>
    <scope>NUCLEOTIDE SEQUENCE</scope>
</reference>
<dbReference type="EMBL" id="CAJJDM010000030">
    <property type="protein sequence ID" value="CAD8061293.1"/>
    <property type="molecule type" value="Genomic_DNA"/>
</dbReference>
<dbReference type="Proteomes" id="UP000688137">
    <property type="component" value="Unassembled WGS sequence"/>
</dbReference>
<dbReference type="OMA" id="DQDKMFV"/>
<evidence type="ECO:0000256" key="1">
    <source>
        <dbReference type="SAM" id="MobiDB-lite"/>
    </source>
</evidence>
<name>A0A8S1L6X5_PARPR</name>
<protein>
    <submittedName>
        <fullName evidence="2">Uncharacterized protein</fullName>
    </submittedName>
</protein>
<comment type="caution">
    <text evidence="2">The sequence shown here is derived from an EMBL/GenBank/DDBJ whole genome shotgun (WGS) entry which is preliminary data.</text>
</comment>
<keyword evidence="3" id="KW-1185">Reference proteome</keyword>